<dbReference type="InterPro" id="IPR026983">
    <property type="entry name" value="DHC"/>
</dbReference>
<keyword evidence="3" id="KW-1185">Reference proteome</keyword>
<dbReference type="GO" id="GO:0008569">
    <property type="term" value="F:minus-end-directed microtubule motor activity"/>
    <property type="evidence" value="ECO:0007669"/>
    <property type="project" value="TreeGrafter"/>
</dbReference>
<dbReference type="AlphaFoldDB" id="A0AAN8W9G6"/>
<feature type="non-terminal residue" evidence="2">
    <location>
        <position position="1128"/>
    </location>
</feature>
<evidence type="ECO:0000313" key="2">
    <source>
        <dbReference type="EMBL" id="KAK7015538.1"/>
    </source>
</evidence>
<name>A0AAN8W9G6_HALRR</name>
<dbReference type="SUPFAM" id="SSF52540">
    <property type="entry name" value="P-loop containing nucleoside triphosphate hydrolases"/>
    <property type="match status" value="2"/>
</dbReference>
<dbReference type="Pfam" id="PF12775">
    <property type="entry name" value="AAA_7"/>
    <property type="match status" value="1"/>
</dbReference>
<dbReference type="InterPro" id="IPR016024">
    <property type="entry name" value="ARM-type_fold"/>
</dbReference>
<feature type="compositionally biased region" description="Polar residues" evidence="1">
    <location>
        <begin position="1107"/>
        <end position="1122"/>
    </location>
</feature>
<dbReference type="GO" id="GO:0051959">
    <property type="term" value="F:dynein light intermediate chain binding"/>
    <property type="evidence" value="ECO:0007669"/>
    <property type="project" value="InterPro"/>
</dbReference>
<dbReference type="GO" id="GO:0036156">
    <property type="term" value="C:inner dynein arm"/>
    <property type="evidence" value="ECO:0007669"/>
    <property type="project" value="TreeGrafter"/>
</dbReference>
<dbReference type="GO" id="GO:0045505">
    <property type="term" value="F:dynein intermediate chain binding"/>
    <property type="evidence" value="ECO:0007669"/>
    <property type="project" value="InterPro"/>
</dbReference>
<evidence type="ECO:0008006" key="4">
    <source>
        <dbReference type="Google" id="ProtNLM"/>
    </source>
</evidence>
<sequence length="1128" mass="124480">MPFRVCLQCTFCCNKMLLLPNPSGIEANISGQEVLLHPSAGVILTTSKILGSNCMDGELMLLPSTNGYSERILPHSLEMLSRPVCVMPPPINTLISAWLQSYAVARTQEVGSVVGEVLRQIIGSYRTKVVGGLRLFMRFTQHIVSALAKPDNSLTPVEAAALGFKTIISPVLPSATVPAVQSVLDLLLPEMDEPIAEAERLTDSERNTQEAVICQLGLERFEKQVEATSSIMRAVSEWGCIIVVGPPRSGKSTVISIATHFLHYQQQLLNRSSDNIEHILSTAHRSSITSQDLEQCSPLQSQDNTASSLSRPDIIRNIGAEDEIQVLQTDWATSDKFLFTVRPHSYCQSRFYGTAERDGLFPCLLRCLSHRSSHSYVVLEGYNCAQCLLRMRDLPGTMILESLNSLQLQSNITFIIEACSVEEIPQWVVGRSAIVQIDGDSLSTSSLLPRSDLVPLTPASDRQSQTSATPRTVSKPNTPVQDDKEQVSQTKIREYLFHRLLQPLLEMMEDGLILHAISVVDVLQQVSLLASEEDGSACDSEISSSVAPSGKLSLGGQKVKTENIVQAALQISRASVILPLLPKLNESLRKCLKKIENDNVLSSSDKEVIQNLNDCTGSVFDQMWNSKLASWCPWLSGEDENMEIIKLSGIGYSSVATKNSRRLLWFIEKMMKAEKSVVVVGGPGTGKTTATLQALSQLRTWVTVKVNINCETTAQEIEDVILSHLKQISFDTVAPAQPTVFCVDDLGTLPGNSPALNYLQGLIQHRGLYSNSEQSRWMNLTNVYIIGICSYYNNKWAYVEGLPKFWGWIVYNMDSQESEALSYVCSALKPIASLQSQILTTMTSMTESVAMKLTTLCALRKEPFMPANRQIIVWRIASALKRICNAAPTSLDIDGKLLLNVWLHAVTAEVLFSVYSEKRKEKAWREIQCCMHGEGCDVYGTIPASPLIPVWPSMRANDSTILPKYLTFDNAAKEIEKTLEAIGVTESIKCHRGLGTGIAVVVDALHSLVVPESTHTAPFLLLLGPPTRDKNTVLSFAASYMGFEVLSGDTEEDILNIIEKESKTEEETKDKSNIVSLISVPAAFLRNREVAVSLVRLVVELKHTPMHQMTHSPNQSRLFHSSARSETR</sequence>
<dbReference type="InterPro" id="IPR027417">
    <property type="entry name" value="P-loop_NTPase"/>
</dbReference>
<dbReference type="SUPFAM" id="SSF48371">
    <property type="entry name" value="ARM repeat"/>
    <property type="match status" value="1"/>
</dbReference>
<dbReference type="GO" id="GO:0060294">
    <property type="term" value="P:cilium movement involved in cell motility"/>
    <property type="evidence" value="ECO:0007669"/>
    <property type="project" value="TreeGrafter"/>
</dbReference>
<evidence type="ECO:0000313" key="3">
    <source>
        <dbReference type="Proteomes" id="UP001381693"/>
    </source>
</evidence>
<feature type="region of interest" description="Disordered" evidence="1">
    <location>
        <begin position="455"/>
        <end position="487"/>
    </location>
</feature>
<gene>
    <name evidence="2" type="ORF">SK128_021632</name>
</gene>
<feature type="region of interest" description="Disordered" evidence="1">
    <location>
        <begin position="1106"/>
        <end position="1128"/>
    </location>
</feature>
<organism evidence="2 3">
    <name type="scientific">Halocaridina rubra</name>
    <name type="common">Hawaiian red shrimp</name>
    <dbReference type="NCBI Taxonomy" id="373956"/>
    <lineage>
        <taxon>Eukaryota</taxon>
        <taxon>Metazoa</taxon>
        <taxon>Ecdysozoa</taxon>
        <taxon>Arthropoda</taxon>
        <taxon>Crustacea</taxon>
        <taxon>Multicrustacea</taxon>
        <taxon>Malacostraca</taxon>
        <taxon>Eumalacostraca</taxon>
        <taxon>Eucarida</taxon>
        <taxon>Decapoda</taxon>
        <taxon>Pleocyemata</taxon>
        <taxon>Caridea</taxon>
        <taxon>Atyoidea</taxon>
        <taxon>Atyidae</taxon>
        <taxon>Halocaridina</taxon>
    </lineage>
</organism>
<dbReference type="GO" id="GO:0097729">
    <property type="term" value="C:9+2 motile cilium"/>
    <property type="evidence" value="ECO:0007669"/>
    <property type="project" value="TreeGrafter"/>
</dbReference>
<dbReference type="PANTHER" id="PTHR10676:SF359">
    <property type="entry name" value="DYNEIN HEAVY CHAIN DOMAIN-CONTAINING PROTEIN 1"/>
    <property type="match status" value="1"/>
</dbReference>
<dbReference type="Gene3D" id="3.40.50.300">
    <property type="entry name" value="P-loop containing nucleotide triphosphate hydrolases"/>
    <property type="match status" value="2"/>
</dbReference>
<proteinExistence type="predicted"/>
<dbReference type="Proteomes" id="UP001381693">
    <property type="component" value="Unassembled WGS sequence"/>
</dbReference>
<dbReference type="PANTHER" id="PTHR10676">
    <property type="entry name" value="DYNEIN HEAVY CHAIN FAMILY PROTEIN"/>
    <property type="match status" value="1"/>
</dbReference>
<accession>A0AAN8W9G6</accession>
<protein>
    <recommendedName>
        <fullName evidence="4">AAA+ ATPase domain-containing protein</fullName>
    </recommendedName>
</protein>
<feature type="compositionally biased region" description="Polar residues" evidence="1">
    <location>
        <begin position="460"/>
        <end position="480"/>
    </location>
</feature>
<reference evidence="2 3" key="1">
    <citation type="submission" date="2023-11" db="EMBL/GenBank/DDBJ databases">
        <title>Halocaridina rubra genome assembly.</title>
        <authorList>
            <person name="Smith C."/>
        </authorList>
    </citation>
    <scope>NUCLEOTIDE SEQUENCE [LARGE SCALE GENOMIC DNA]</scope>
    <source>
        <strain evidence="2">EP-1</strain>
        <tissue evidence="2">Whole</tissue>
    </source>
</reference>
<comment type="caution">
    <text evidence="2">The sequence shown here is derived from an EMBL/GenBank/DDBJ whole genome shotgun (WGS) entry which is preliminary data.</text>
</comment>
<evidence type="ECO:0000256" key="1">
    <source>
        <dbReference type="SAM" id="MobiDB-lite"/>
    </source>
</evidence>
<dbReference type="EMBL" id="JAXCGZ010023205">
    <property type="protein sequence ID" value="KAK7015538.1"/>
    <property type="molecule type" value="Genomic_DNA"/>
</dbReference>